<reference evidence="1 2" key="1">
    <citation type="journal article" date="2014" name="Agronomy (Basel)">
        <title>A Draft Genome Sequence for Ensete ventricosum, the Drought-Tolerant Tree Against Hunger.</title>
        <authorList>
            <person name="Harrison J."/>
            <person name="Moore K.A."/>
            <person name="Paszkiewicz K."/>
            <person name="Jones T."/>
            <person name="Grant M."/>
            <person name="Ambacheew D."/>
            <person name="Muzemil S."/>
            <person name="Studholme D.J."/>
        </authorList>
    </citation>
    <scope>NUCLEOTIDE SEQUENCE [LARGE SCALE GENOMIC DNA]</scope>
</reference>
<evidence type="ECO:0008006" key="3">
    <source>
        <dbReference type="Google" id="ProtNLM"/>
    </source>
</evidence>
<sequence>MTTANGTKSPSTSQPLLPQAAQSLVDSVDAFLFDCDGVIWKGDKLIEGVPHALRALRSLSLVDRNQDSQLTNIVSVCRQGKKLVFVTNNSTKSRKQYSRKFTSLGVDVSEVRVFL</sequence>
<dbReference type="PANTHER" id="PTHR19288:SF75">
    <property type="entry name" value="PHOSPHOGLYCOLATE PHOSPHATASE 2"/>
    <property type="match status" value="1"/>
</dbReference>
<dbReference type="GO" id="GO:0005737">
    <property type="term" value="C:cytoplasm"/>
    <property type="evidence" value="ECO:0007669"/>
    <property type="project" value="TreeGrafter"/>
</dbReference>
<dbReference type="PANTHER" id="PTHR19288">
    <property type="entry name" value="4-NITROPHENYLPHOSPHATASE-RELATED"/>
    <property type="match status" value="1"/>
</dbReference>
<dbReference type="AlphaFoldDB" id="A0A426WX04"/>
<dbReference type="EMBL" id="AMZH03035774">
    <property type="protein sequence ID" value="RRT31806.1"/>
    <property type="molecule type" value="Genomic_DNA"/>
</dbReference>
<dbReference type="InterPro" id="IPR023214">
    <property type="entry name" value="HAD_sf"/>
</dbReference>
<evidence type="ECO:0000313" key="1">
    <source>
        <dbReference type="EMBL" id="RRT31806.1"/>
    </source>
</evidence>
<dbReference type="Pfam" id="PF13344">
    <property type="entry name" value="Hydrolase_6"/>
    <property type="match status" value="1"/>
</dbReference>
<evidence type="ECO:0000313" key="2">
    <source>
        <dbReference type="Proteomes" id="UP000287651"/>
    </source>
</evidence>
<name>A0A426WX04_ENSVE</name>
<organism evidence="1 2">
    <name type="scientific">Ensete ventricosum</name>
    <name type="common">Abyssinian banana</name>
    <name type="synonym">Musa ensete</name>
    <dbReference type="NCBI Taxonomy" id="4639"/>
    <lineage>
        <taxon>Eukaryota</taxon>
        <taxon>Viridiplantae</taxon>
        <taxon>Streptophyta</taxon>
        <taxon>Embryophyta</taxon>
        <taxon>Tracheophyta</taxon>
        <taxon>Spermatophyta</taxon>
        <taxon>Magnoliopsida</taxon>
        <taxon>Liliopsida</taxon>
        <taxon>Zingiberales</taxon>
        <taxon>Musaceae</taxon>
        <taxon>Ensete</taxon>
    </lineage>
</organism>
<gene>
    <name evidence="1" type="ORF">B296_00053393</name>
</gene>
<comment type="caution">
    <text evidence="1">The sequence shown here is derived from an EMBL/GenBank/DDBJ whole genome shotgun (WGS) entry which is preliminary data.</text>
</comment>
<proteinExistence type="predicted"/>
<accession>A0A426WX04</accession>
<dbReference type="InterPro" id="IPR036412">
    <property type="entry name" value="HAD-like_sf"/>
</dbReference>
<dbReference type="GO" id="GO:0016791">
    <property type="term" value="F:phosphatase activity"/>
    <property type="evidence" value="ECO:0007669"/>
    <property type="project" value="TreeGrafter"/>
</dbReference>
<protein>
    <recommendedName>
        <fullName evidence="3">4-nitrophenylphosphatase</fullName>
    </recommendedName>
</protein>
<dbReference type="Proteomes" id="UP000287651">
    <property type="component" value="Unassembled WGS sequence"/>
</dbReference>
<dbReference type="Gene3D" id="3.40.50.1000">
    <property type="entry name" value="HAD superfamily/HAD-like"/>
    <property type="match status" value="1"/>
</dbReference>
<dbReference type="SUPFAM" id="SSF56784">
    <property type="entry name" value="HAD-like"/>
    <property type="match status" value="1"/>
</dbReference>
<dbReference type="InterPro" id="IPR006357">
    <property type="entry name" value="HAD-SF_hydro_IIA"/>
</dbReference>